<dbReference type="InterPro" id="IPR002035">
    <property type="entry name" value="VWF_A"/>
</dbReference>
<dbReference type="PANTHER" id="PTHR10579">
    <property type="entry name" value="CALCIUM-ACTIVATED CHLORIDE CHANNEL REGULATOR"/>
    <property type="match status" value="1"/>
</dbReference>
<dbReference type="PANTHER" id="PTHR10579:SF43">
    <property type="entry name" value="ZINC FINGER (C3HC4-TYPE RING FINGER) FAMILY PROTEIN"/>
    <property type="match status" value="1"/>
</dbReference>
<sequence>MKQRKWNSLLTIFSVIGGFIGFVVGEWILDRWEGAMHETLLMGLYFGQFALFVGIGCLAAEIISPKLNGNNWRLRYAGDGWKLLVPGTLVLLFVAGVLFQFIYGLSLGKRDVPQDYVLLLDKSESMLQTDPDRQSVRAAQSLIGKMDGKKRAALFTFNEQTQQVFPLTQLNGAGVKNELSAKLEAAYVPSGQTDIGKALNAAMDHLQQQGRAGRNAAVILISDGYSDVDTAKVLAPYVQEHVRVHTIGIDSTQAEGRQLLQQIAANTGGNYYDAQSADRIADAFEQIYLLDHQRHLLNERTGAAASDGYHGILRAALVMLIGTLLGLSLGIIFDNRYLAASFSIGGTVAGLLAGLIIESGVQGADYPSIYRLMADLILAFVLSVSTLLVAVRQETSGHSGFGRGRRSRVELEPQGRYGRRGGDQTGKRFR</sequence>
<protein>
    <submittedName>
        <fullName evidence="3">von Willebrand factor type A domain protein</fullName>
    </submittedName>
</protein>
<evidence type="ECO:0000313" key="3">
    <source>
        <dbReference type="EMBL" id="UQZ83817.1"/>
    </source>
</evidence>
<keyword evidence="1" id="KW-1133">Transmembrane helix</keyword>
<feature type="domain" description="VWFA" evidence="2">
    <location>
        <begin position="113"/>
        <end position="289"/>
    </location>
</feature>
<proteinExistence type="predicted"/>
<feature type="transmembrane region" description="Helical" evidence="1">
    <location>
        <begin position="339"/>
        <end position="357"/>
    </location>
</feature>
<feature type="transmembrane region" description="Helical" evidence="1">
    <location>
        <begin position="369"/>
        <end position="391"/>
    </location>
</feature>
<keyword evidence="1" id="KW-0812">Transmembrane</keyword>
<dbReference type="EMBL" id="CP027059">
    <property type="protein sequence ID" value="UQZ83817.1"/>
    <property type="molecule type" value="Genomic_DNA"/>
</dbReference>
<keyword evidence="1" id="KW-0472">Membrane</keyword>
<evidence type="ECO:0000259" key="2">
    <source>
        <dbReference type="SMART" id="SM00327"/>
    </source>
</evidence>
<dbReference type="SUPFAM" id="SSF53300">
    <property type="entry name" value="vWA-like"/>
    <property type="match status" value="1"/>
</dbReference>
<feature type="transmembrane region" description="Helical" evidence="1">
    <location>
        <begin position="6"/>
        <end position="29"/>
    </location>
</feature>
<reference evidence="3" key="2">
    <citation type="journal article" date="2021" name="J Anim Sci Technol">
        <title>Complete genome sequence of Paenibacillus konkukensis sp. nov. SK3146 as a potential probiotic strain.</title>
        <authorList>
            <person name="Jung H.I."/>
            <person name="Park S."/>
            <person name="Niu K.M."/>
            <person name="Lee S.W."/>
            <person name="Kothari D."/>
            <person name="Yi K.J."/>
            <person name="Kim S.K."/>
        </authorList>
    </citation>
    <scope>NUCLEOTIDE SEQUENCE</scope>
    <source>
        <strain evidence="3">SK3146</strain>
    </source>
</reference>
<feature type="transmembrane region" description="Helical" evidence="1">
    <location>
        <begin position="41"/>
        <end position="63"/>
    </location>
</feature>
<organism evidence="3 4">
    <name type="scientific">Paenibacillus konkukensis</name>
    <dbReference type="NCBI Taxonomy" id="2020716"/>
    <lineage>
        <taxon>Bacteria</taxon>
        <taxon>Bacillati</taxon>
        <taxon>Bacillota</taxon>
        <taxon>Bacilli</taxon>
        <taxon>Bacillales</taxon>
        <taxon>Paenibacillaceae</taxon>
        <taxon>Paenibacillus</taxon>
    </lineage>
</organism>
<dbReference type="InterPro" id="IPR036465">
    <property type="entry name" value="vWFA_dom_sf"/>
</dbReference>
<reference evidence="3" key="1">
    <citation type="submission" date="2018-02" db="EMBL/GenBank/DDBJ databases">
        <authorList>
            <person name="Kim S.-K."/>
            <person name="Jung H.-I."/>
            <person name="Lee S.-W."/>
        </authorList>
    </citation>
    <scope>NUCLEOTIDE SEQUENCE</scope>
    <source>
        <strain evidence="3">SK3146</strain>
    </source>
</reference>
<name>A0ABY4RMV8_9BACL</name>
<accession>A0ABY4RMV8</accession>
<dbReference type="Proteomes" id="UP001057134">
    <property type="component" value="Chromosome"/>
</dbReference>
<evidence type="ECO:0000313" key="4">
    <source>
        <dbReference type="Proteomes" id="UP001057134"/>
    </source>
</evidence>
<feature type="transmembrane region" description="Helical" evidence="1">
    <location>
        <begin position="312"/>
        <end position="333"/>
    </location>
</feature>
<evidence type="ECO:0000256" key="1">
    <source>
        <dbReference type="SAM" id="Phobius"/>
    </source>
</evidence>
<dbReference type="CDD" id="cd00198">
    <property type="entry name" value="vWFA"/>
    <property type="match status" value="1"/>
</dbReference>
<keyword evidence="4" id="KW-1185">Reference proteome</keyword>
<dbReference type="Gene3D" id="3.40.50.410">
    <property type="entry name" value="von Willebrand factor, type A domain"/>
    <property type="match status" value="1"/>
</dbReference>
<dbReference type="Pfam" id="PF00092">
    <property type="entry name" value="VWA"/>
    <property type="match status" value="1"/>
</dbReference>
<gene>
    <name evidence="3" type="ORF">SK3146_03024</name>
</gene>
<feature type="transmembrane region" description="Helical" evidence="1">
    <location>
        <begin position="83"/>
        <end position="105"/>
    </location>
</feature>
<dbReference type="SMART" id="SM00327">
    <property type="entry name" value="VWA"/>
    <property type="match status" value="1"/>
</dbReference>
<dbReference type="InterPro" id="IPR051266">
    <property type="entry name" value="CLCR"/>
</dbReference>